<keyword evidence="1" id="KW-0472">Membrane</keyword>
<dbReference type="Proteomes" id="UP000617402">
    <property type="component" value="Unassembled WGS sequence"/>
</dbReference>
<keyword evidence="1" id="KW-0812">Transmembrane</keyword>
<name>A0ABR7T2K2_HELCL</name>
<dbReference type="EMBL" id="JACVHF010000010">
    <property type="protein sequence ID" value="MBC9784998.1"/>
    <property type="molecule type" value="Genomic_DNA"/>
</dbReference>
<feature type="transmembrane region" description="Helical" evidence="1">
    <location>
        <begin position="12"/>
        <end position="34"/>
    </location>
</feature>
<comment type="caution">
    <text evidence="3">The sequence shown here is derived from an EMBL/GenBank/DDBJ whole genome shotgun (WGS) entry which is preliminary data.</text>
</comment>
<evidence type="ECO:0000313" key="4">
    <source>
        <dbReference type="Proteomes" id="UP000617402"/>
    </source>
</evidence>
<sequence length="229" mass="25938">MQTFRNFSTATKIISLIVLMSIFMLGVELVGYSYTHVVSSNMQAMYHDSLLPVKWLNQVRADNRLVEELTLKIMLTDQDKNTENVSLSKINEQIQEIMSLLNEFETTNLDTFESEKLTLIKKKLDDYGVEHQKALNLPINGQKSIAYAEFSKNATPLMMDVNASLNELAEYKSKTDESAQNDSKDQRWYCQTGTNSFCCDPRTIGHNGTNRGFKSKSFNHVSGIGSKPT</sequence>
<proteinExistence type="predicted"/>
<keyword evidence="4" id="KW-1185">Reference proteome</keyword>
<keyword evidence="1" id="KW-1133">Transmembrane helix</keyword>
<feature type="domain" description="Chemotaxis methyl-accepting receptor HlyB-like 4HB MCP" evidence="2">
    <location>
        <begin position="6"/>
        <end position="185"/>
    </location>
</feature>
<evidence type="ECO:0000313" key="3">
    <source>
        <dbReference type="EMBL" id="MBC9784998.1"/>
    </source>
</evidence>
<organism evidence="3 4">
    <name type="scientific">Heliobacterium chlorum</name>
    <dbReference type="NCBI Taxonomy" id="2698"/>
    <lineage>
        <taxon>Bacteria</taxon>
        <taxon>Bacillati</taxon>
        <taxon>Bacillota</taxon>
        <taxon>Clostridia</taxon>
        <taxon>Eubacteriales</taxon>
        <taxon>Heliobacteriaceae</taxon>
        <taxon>Heliobacterium</taxon>
    </lineage>
</organism>
<evidence type="ECO:0000256" key="1">
    <source>
        <dbReference type="SAM" id="Phobius"/>
    </source>
</evidence>
<reference evidence="3 4" key="1">
    <citation type="submission" date="2020-07" db="EMBL/GenBank/DDBJ databases">
        <title>Draft whole-genome sequence of Heliobacterium chlorum DSM 3682, type strain.</title>
        <authorList>
            <person name="Kyndt J.A."/>
            <person name="Meyer T.E."/>
            <person name="Imhoff J.F."/>
        </authorList>
    </citation>
    <scope>NUCLEOTIDE SEQUENCE [LARGE SCALE GENOMIC DNA]</scope>
    <source>
        <strain evidence="3 4">DSM 3682</strain>
    </source>
</reference>
<dbReference type="RefSeq" id="WP_188040481.1">
    <property type="nucleotide sequence ID" value="NZ_JACVHF010000010.1"/>
</dbReference>
<accession>A0ABR7T2K2</accession>
<protein>
    <submittedName>
        <fullName evidence="3">MCP four helix bundle domain-containing protein</fullName>
    </submittedName>
</protein>
<gene>
    <name evidence="3" type="ORF">H1S01_10805</name>
</gene>
<dbReference type="Pfam" id="PF12729">
    <property type="entry name" value="4HB_MCP_1"/>
    <property type="match status" value="1"/>
</dbReference>
<evidence type="ECO:0000259" key="2">
    <source>
        <dbReference type="Pfam" id="PF12729"/>
    </source>
</evidence>
<dbReference type="InterPro" id="IPR024478">
    <property type="entry name" value="HlyB_4HB_MCP"/>
</dbReference>